<dbReference type="AlphaFoldDB" id="A0AAU9PAS6"/>
<dbReference type="GO" id="GO:0004190">
    <property type="term" value="F:aspartic-type endopeptidase activity"/>
    <property type="evidence" value="ECO:0007669"/>
    <property type="project" value="InterPro"/>
</dbReference>
<protein>
    <recommendedName>
        <fullName evidence="2">CCHC-type domain-containing protein</fullName>
    </recommendedName>
</protein>
<dbReference type="CDD" id="cd00303">
    <property type="entry name" value="retropepsin_like"/>
    <property type="match status" value="1"/>
</dbReference>
<evidence type="ECO:0000256" key="1">
    <source>
        <dbReference type="PROSITE-ProRule" id="PRU00047"/>
    </source>
</evidence>
<dbReference type="PROSITE" id="PS50158">
    <property type="entry name" value="ZF_CCHC"/>
    <property type="match status" value="1"/>
</dbReference>
<keyword evidence="1" id="KW-0863">Zinc-finger</keyword>
<gene>
    <name evidence="3" type="ORF">LVIROSA_LOCUS32998</name>
</gene>
<dbReference type="SUPFAM" id="SSF50630">
    <property type="entry name" value="Acid proteases"/>
    <property type="match status" value="1"/>
</dbReference>
<dbReference type="InterPro" id="IPR036875">
    <property type="entry name" value="Znf_CCHC_sf"/>
</dbReference>
<evidence type="ECO:0000259" key="2">
    <source>
        <dbReference type="PROSITE" id="PS50158"/>
    </source>
</evidence>
<feature type="domain" description="CCHC-type" evidence="2">
    <location>
        <begin position="12"/>
        <end position="27"/>
    </location>
</feature>
<accession>A0AAU9PAS6</accession>
<dbReference type="SMART" id="SM00343">
    <property type="entry name" value="ZnF_C2HC"/>
    <property type="match status" value="1"/>
</dbReference>
<dbReference type="InterPro" id="IPR032567">
    <property type="entry name" value="RTL1-rel"/>
</dbReference>
<reference evidence="3 4" key="1">
    <citation type="submission" date="2022-01" db="EMBL/GenBank/DDBJ databases">
        <authorList>
            <person name="Xiong W."/>
            <person name="Schranz E."/>
        </authorList>
    </citation>
    <scope>NUCLEOTIDE SEQUENCE [LARGE SCALE GENOMIC DNA]</scope>
</reference>
<organism evidence="3 4">
    <name type="scientific">Lactuca virosa</name>
    <dbReference type="NCBI Taxonomy" id="75947"/>
    <lineage>
        <taxon>Eukaryota</taxon>
        <taxon>Viridiplantae</taxon>
        <taxon>Streptophyta</taxon>
        <taxon>Embryophyta</taxon>
        <taxon>Tracheophyta</taxon>
        <taxon>Spermatophyta</taxon>
        <taxon>Magnoliopsida</taxon>
        <taxon>eudicotyledons</taxon>
        <taxon>Gunneridae</taxon>
        <taxon>Pentapetalae</taxon>
        <taxon>asterids</taxon>
        <taxon>campanulids</taxon>
        <taxon>Asterales</taxon>
        <taxon>Asteraceae</taxon>
        <taxon>Cichorioideae</taxon>
        <taxon>Cichorieae</taxon>
        <taxon>Lactucinae</taxon>
        <taxon>Lactuca</taxon>
    </lineage>
</organism>
<dbReference type="Gene3D" id="2.40.70.10">
    <property type="entry name" value="Acid Proteases"/>
    <property type="match status" value="1"/>
</dbReference>
<evidence type="ECO:0000313" key="3">
    <source>
        <dbReference type="EMBL" id="CAH1447385.1"/>
    </source>
</evidence>
<dbReference type="Pfam" id="PF00098">
    <property type="entry name" value="zf-CCHC"/>
    <property type="match status" value="1"/>
</dbReference>
<name>A0AAU9PAS6_9ASTR</name>
<evidence type="ECO:0000313" key="4">
    <source>
        <dbReference type="Proteomes" id="UP001157418"/>
    </source>
</evidence>
<dbReference type="InterPro" id="IPR001969">
    <property type="entry name" value="Aspartic_peptidase_AS"/>
</dbReference>
<dbReference type="Gene3D" id="4.10.60.10">
    <property type="entry name" value="Zinc finger, CCHC-type"/>
    <property type="match status" value="1"/>
</dbReference>
<dbReference type="Proteomes" id="UP001157418">
    <property type="component" value="Unassembled WGS sequence"/>
</dbReference>
<dbReference type="SUPFAM" id="SSF57756">
    <property type="entry name" value="Retrovirus zinc finger-like domains"/>
    <property type="match status" value="1"/>
</dbReference>
<keyword evidence="4" id="KW-1185">Reference proteome</keyword>
<dbReference type="EMBL" id="CAKMRJ010005523">
    <property type="protein sequence ID" value="CAH1447385.1"/>
    <property type="molecule type" value="Genomic_DNA"/>
</dbReference>
<comment type="caution">
    <text evidence="3">The sequence shown here is derived from an EMBL/GenBank/DDBJ whole genome shotgun (WGS) entry which is preliminary data.</text>
</comment>
<dbReference type="GO" id="GO:0003676">
    <property type="term" value="F:nucleic acid binding"/>
    <property type="evidence" value="ECO:0007669"/>
    <property type="project" value="InterPro"/>
</dbReference>
<dbReference type="InterPro" id="IPR001878">
    <property type="entry name" value="Znf_CCHC"/>
</dbReference>
<proteinExistence type="predicted"/>
<dbReference type="Pfam" id="PF08284">
    <property type="entry name" value="RVP_2"/>
    <property type="match status" value="1"/>
</dbReference>
<dbReference type="GO" id="GO:0008270">
    <property type="term" value="F:zinc ion binding"/>
    <property type="evidence" value="ECO:0007669"/>
    <property type="project" value="UniProtKB-KW"/>
</dbReference>
<dbReference type="InterPro" id="IPR021109">
    <property type="entry name" value="Peptidase_aspartic_dom_sf"/>
</dbReference>
<dbReference type="PANTHER" id="PTHR15503">
    <property type="entry name" value="LDOC1 RELATED"/>
    <property type="match status" value="1"/>
</dbReference>
<sequence>MAKDCPKGFAVCFHCNQTGHWKAECPQLRRLPQGASQGSVPAAVRVTESRPVKAEAPKARGRAFQLTAEEVRATPDVVAGTFLVCSVPSLVLFDSGASRSFVSLAFSQHISTRREALSRPLRISIADERAVHATDVIQGCVLEIFGVEFPIDLVPIAMGDVCVIVGMDWLSRFGAAIDCERQLVTIRDPSGGVLTVYGEGTRSGSAFCSAARARQSLQQGCSGFVAYVVDTRVGA</sequence>
<keyword evidence="1" id="KW-0479">Metal-binding</keyword>
<dbReference type="GO" id="GO:0006508">
    <property type="term" value="P:proteolysis"/>
    <property type="evidence" value="ECO:0007669"/>
    <property type="project" value="InterPro"/>
</dbReference>
<dbReference type="PANTHER" id="PTHR15503:SF42">
    <property type="entry name" value="ZINC FINGER, CCHC-TYPE, RETROTRANSPOSON GAG DOMAIN, ASPARTIC PEPTIDASE DOMAIN PROTEIN-RELATED"/>
    <property type="match status" value="1"/>
</dbReference>
<keyword evidence="1" id="KW-0862">Zinc</keyword>
<dbReference type="PROSITE" id="PS00141">
    <property type="entry name" value="ASP_PROTEASE"/>
    <property type="match status" value="1"/>
</dbReference>